<feature type="transmembrane region" description="Helical" evidence="8">
    <location>
        <begin position="257"/>
        <end position="283"/>
    </location>
</feature>
<dbReference type="KEGG" id="gom:D7316_01629"/>
<proteinExistence type="inferred from homology"/>
<dbReference type="GO" id="GO:0005886">
    <property type="term" value="C:plasma membrane"/>
    <property type="evidence" value="ECO:0007669"/>
    <property type="project" value="UniProtKB-SubCell"/>
</dbReference>
<name>A0A3G8JIX8_9ACTN</name>
<dbReference type="PANTHER" id="PTHR30472">
    <property type="entry name" value="FERRIC ENTEROBACTIN TRANSPORT SYSTEM PERMEASE PROTEIN"/>
    <property type="match status" value="1"/>
</dbReference>
<dbReference type="SUPFAM" id="SSF81345">
    <property type="entry name" value="ABC transporter involved in vitamin B12 uptake, BtuC"/>
    <property type="match status" value="1"/>
</dbReference>
<dbReference type="Gene3D" id="1.10.3470.10">
    <property type="entry name" value="ABC transporter involved in vitamin B12 uptake, BtuC"/>
    <property type="match status" value="1"/>
</dbReference>
<organism evidence="9 10">
    <name type="scientific">Gordonia insulae</name>
    <dbReference type="NCBI Taxonomy" id="2420509"/>
    <lineage>
        <taxon>Bacteria</taxon>
        <taxon>Bacillati</taxon>
        <taxon>Actinomycetota</taxon>
        <taxon>Actinomycetes</taxon>
        <taxon>Mycobacteriales</taxon>
        <taxon>Gordoniaceae</taxon>
        <taxon>Gordonia</taxon>
    </lineage>
</organism>
<keyword evidence="7 8" id="KW-0472">Membrane</keyword>
<feature type="transmembrane region" description="Helical" evidence="8">
    <location>
        <begin position="207"/>
        <end position="228"/>
    </location>
</feature>
<keyword evidence="5 8" id="KW-0812">Transmembrane</keyword>
<accession>A0A3G8JIX8</accession>
<dbReference type="InterPro" id="IPR037294">
    <property type="entry name" value="ABC_BtuC-like"/>
</dbReference>
<feature type="transmembrane region" description="Helical" evidence="8">
    <location>
        <begin position="134"/>
        <end position="153"/>
    </location>
</feature>
<feature type="transmembrane region" description="Helical" evidence="8">
    <location>
        <begin position="78"/>
        <end position="95"/>
    </location>
</feature>
<dbReference type="FunFam" id="1.10.3470.10:FF:000001">
    <property type="entry name" value="Vitamin B12 ABC transporter permease BtuC"/>
    <property type="match status" value="1"/>
</dbReference>
<keyword evidence="10" id="KW-1185">Reference proteome</keyword>
<evidence type="ECO:0000256" key="4">
    <source>
        <dbReference type="ARBA" id="ARBA00022475"/>
    </source>
</evidence>
<comment type="similarity">
    <text evidence="2">Belongs to the binding-protein-dependent transport system permease family. FecCD subfamily.</text>
</comment>
<keyword evidence="6 8" id="KW-1133">Transmembrane helix</keyword>
<keyword evidence="4" id="KW-1003">Cell membrane</keyword>
<feature type="transmembrane region" description="Helical" evidence="8">
    <location>
        <begin position="107"/>
        <end position="127"/>
    </location>
</feature>
<dbReference type="RefSeq" id="WP_124707818.1">
    <property type="nucleotide sequence ID" value="NZ_CP033972.1"/>
</dbReference>
<feature type="transmembrane region" description="Helical" evidence="8">
    <location>
        <begin position="165"/>
        <end position="186"/>
    </location>
</feature>
<protein>
    <submittedName>
        <fullName evidence="9">Ferric enterobactin transport system permease protein FepD</fullName>
    </submittedName>
</protein>
<comment type="subcellular location">
    <subcellularLocation>
        <location evidence="1">Cell membrane</location>
        <topology evidence="1">Multi-pass membrane protein</topology>
    </subcellularLocation>
</comment>
<feature type="transmembrane region" description="Helical" evidence="8">
    <location>
        <begin position="24"/>
        <end position="46"/>
    </location>
</feature>
<evidence type="ECO:0000256" key="5">
    <source>
        <dbReference type="ARBA" id="ARBA00022692"/>
    </source>
</evidence>
<evidence type="ECO:0000256" key="8">
    <source>
        <dbReference type="SAM" id="Phobius"/>
    </source>
</evidence>
<dbReference type="OrthoDB" id="9782305at2"/>
<dbReference type="PANTHER" id="PTHR30472:SF1">
    <property type="entry name" value="FE(3+) DICITRATE TRANSPORT SYSTEM PERMEASE PROTEIN FECC-RELATED"/>
    <property type="match status" value="1"/>
</dbReference>
<evidence type="ECO:0000256" key="7">
    <source>
        <dbReference type="ARBA" id="ARBA00023136"/>
    </source>
</evidence>
<reference evidence="9 10" key="1">
    <citation type="submission" date="2018-11" db="EMBL/GenBank/DDBJ databases">
        <title>Gordonia insulae sp. nov., isolated from an island soil.</title>
        <authorList>
            <person name="Kim Y.S."/>
            <person name="Kim S.B."/>
        </authorList>
    </citation>
    <scope>NUCLEOTIDE SEQUENCE [LARGE SCALE GENOMIC DNA]</scope>
    <source>
        <strain evidence="9 10">MMS17-SY073</strain>
    </source>
</reference>
<evidence type="ECO:0000313" key="10">
    <source>
        <dbReference type="Proteomes" id="UP000271469"/>
    </source>
</evidence>
<feature type="transmembrane region" description="Helical" evidence="8">
    <location>
        <begin position="295"/>
        <end position="317"/>
    </location>
</feature>
<evidence type="ECO:0000313" key="9">
    <source>
        <dbReference type="EMBL" id="AZG45037.1"/>
    </source>
</evidence>
<evidence type="ECO:0000256" key="6">
    <source>
        <dbReference type="ARBA" id="ARBA00022989"/>
    </source>
</evidence>
<dbReference type="GO" id="GO:0022857">
    <property type="term" value="F:transmembrane transporter activity"/>
    <property type="evidence" value="ECO:0007669"/>
    <property type="project" value="InterPro"/>
</dbReference>
<sequence length="349" mass="35741">MTAVVAREATAEEFSVTASNTRRAVGAIVGLGVLLVVCALSVAIGAKTIPLETVWHALFAYDHSADQIIIRELRLPRTVLGLVVGVALGVGGALIQGMTRNPLADPGLLGVNAGSAFFVAIAVGLLGLTGIWSYMWFAFAGAALIAVMVYLLGSMGRGAPSPIRLTLAGVAVSALLTGITLGLTLLDPEAFDEMRYWRAGSIAGRDLSITGAVLPFIAVGLILAVLVARSLNALALGDDAARSLGADVGRTRVLGTVAVTLLCGAATAAAGPISFVGLMIPHIARWIVGPDQRWIVAYSVLGGATLVLLADVVGRVVIRPGEMQVGVVTAFIGAPVLIVLVRRANASGL</sequence>
<dbReference type="GO" id="GO:0033214">
    <property type="term" value="P:siderophore-iron import into cell"/>
    <property type="evidence" value="ECO:0007669"/>
    <property type="project" value="TreeGrafter"/>
</dbReference>
<dbReference type="AlphaFoldDB" id="A0A3G8JIX8"/>
<evidence type="ECO:0000256" key="1">
    <source>
        <dbReference type="ARBA" id="ARBA00004651"/>
    </source>
</evidence>
<evidence type="ECO:0000256" key="3">
    <source>
        <dbReference type="ARBA" id="ARBA00022448"/>
    </source>
</evidence>
<dbReference type="Pfam" id="PF01032">
    <property type="entry name" value="FecCD"/>
    <property type="match status" value="1"/>
</dbReference>
<evidence type="ECO:0000256" key="2">
    <source>
        <dbReference type="ARBA" id="ARBA00007935"/>
    </source>
</evidence>
<dbReference type="InterPro" id="IPR000522">
    <property type="entry name" value="ABC_transptr_permease_BtuC"/>
</dbReference>
<dbReference type="Proteomes" id="UP000271469">
    <property type="component" value="Chromosome"/>
</dbReference>
<keyword evidence="3" id="KW-0813">Transport</keyword>
<feature type="transmembrane region" description="Helical" evidence="8">
    <location>
        <begin position="323"/>
        <end position="341"/>
    </location>
</feature>
<dbReference type="EMBL" id="CP033972">
    <property type="protein sequence ID" value="AZG45037.1"/>
    <property type="molecule type" value="Genomic_DNA"/>
</dbReference>
<dbReference type="CDD" id="cd06550">
    <property type="entry name" value="TM_ABC_iron-siderophores_like"/>
    <property type="match status" value="1"/>
</dbReference>
<gene>
    <name evidence="9" type="primary">fepD_2</name>
    <name evidence="9" type="ORF">D7316_01629</name>
</gene>